<dbReference type="InterPro" id="IPR039261">
    <property type="entry name" value="FNR_nucleotide-bd"/>
</dbReference>
<dbReference type="Pfam" id="PF00111">
    <property type="entry name" value="Fer2"/>
    <property type="match status" value="1"/>
</dbReference>
<evidence type="ECO:0000259" key="5">
    <source>
        <dbReference type="PROSITE" id="PS51384"/>
    </source>
</evidence>
<evidence type="ECO:0000259" key="4">
    <source>
        <dbReference type="PROSITE" id="PS51085"/>
    </source>
</evidence>
<dbReference type="EMBL" id="JAAXLA010000096">
    <property type="protein sequence ID" value="NMI01720.1"/>
    <property type="molecule type" value="Genomic_DNA"/>
</dbReference>
<evidence type="ECO:0000256" key="1">
    <source>
        <dbReference type="ARBA" id="ARBA00001974"/>
    </source>
</evidence>
<comment type="cofactor">
    <cofactor evidence="1">
        <name>FAD</name>
        <dbReference type="ChEBI" id="CHEBI:57692"/>
    </cofactor>
</comment>
<dbReference type="InterPro" id="IPR017938">
    <property type="entry name" value="Riboflavin_synthase-like_b-brl"/>
</dbReference>
<dbReference type="PROSITE" id="PS00197">
    <property type="entry name" value="2FE2S_FER_1"/>
    <property type="match status" value="1"/>
</dbReference>
<dbReference type="CDD" id="cd00207">
    <property type="entry name" value="fer2"/>
    <property type="match status" value="1"/>
</dbReference>
<dbReference type="InterPro" id="IPR006058">
    <property type="entry name" value="2Fe2S_fd_BS"/>
</dbReference>
<dbReference type="Gene3D" id="3.10.20.30">
    <property type="match status" value="1"/>
</dbReference>
<dbReference type="InterPro" id="IPR001041">
    <property type="entry name" value="2Fe-2S_ferredoxin-type"/>
</dbReference>
<evidence type="ECO:0000256" key="2">
    <source>
        <dbReference type="ARBA" id="ARBA00022714"/>
    </source>
</evidence>
<dbReference type="RefSeq" id="WP_169385235.1">
    <property type="nucleotide sequence ID" value="NZ_JAAXLA010000096.1"/>
</dbReference>
<dbReference type="Gene3D" id="2.40.30.10">
    <property type="entry name" value="Translation factors"/>
    <property type="match status" value="1"/>
</dbReference>
<evidence type="ECO:0000313" key="7">
    <source>
        <dbReference type="Proteomes" id="UP000820669"/>
    </source>
</evidence>
<dbReference type="PRINTS" id="PR00410">
    <property type="entry name" value="PHEHYDRXLASE"/>
</dbReference>
<dbReference type="PANTHER" id="PTHR47354">
    <property type="entry name" value="NADH OXIDOREDUCTASE HCR"/>
    <property type="match status" value="1"/>
</dbReference>
<dbReference type="SUPFAM" id="SSF54292">
    <property type="entry name" value="2Fe-2S ferredoxin-like"/>
    <property type="match status" value="1"/>
</dbReference>
<gene>
    <name evidence="6" type="ORF">HF526_31165</name>
</gene>
<dbReference type="InterPro" id="IPR012675">
    <property type="entry name" value="Beta-grasp_dom_sf"/>
</dbReference>
<dbReference type="PANTHER" id="PTHR47354:SF5">
    <property type="entry name" value="PROTEIN RFBI"/>
    <property type="match status" value="1"/>
</dbReference>
<feature type="domain" description="FAD-binding FR-type" evidence="5">
    <location>
        <begin position="95"/>
        <end position="195"/>
    </location>
</feature>
<dbReference type="InterPro" id="IPR017927">
    <property type="entry name" value="FAD-bd_FR_type"/>
</dbReference>
<dbReference type="InterPro" id="IPR008333">
    <property type="entry name" value="Cbr1-like_FAD-bd_dom"/>
</dbReference>
<dbReference type="Proteomes" id="UP000820669">
    <property type="component" value="Unassembled WGS sequence"/>
</dbReference>
<accession>A0ABX1SN75</accession>
<proteinExistence type="predicted"/>
<dbReference type="Pfam" id="PF00970">
    <property type="entry name" value="FAD_binding_6"/>
    <property type="match status" value="1"/>
</dbReference>
<dbReference type="InterPro" id="IPR001433">
    <property type="entry name" value="OxRdtase_FAD/NAD-bd"/>
</dbReference>
<dbReference type="InterPro" id="IPR036010">
    <property type="entry name" value="2Fe-2S_ferredoxin-like_sf"/>
</dbReference>
<dbReference type="SUPFAM" id="SSF63380">
    <property type="entry name" value="Riboflavin synthase domain-like"/>
    <property type="match status" value="1"/>
</dbReference>
<dbReference type="CDD" id="cd06189">
    <property type="entry name" value="flavin_oxioreductase"/>
    <property type="match status" value="1"/>
</dbReference>
<name>A0ABX1SN75_9PSEU</name>
<protein>
    <submittedName>
        <fullName evidence="6">2Fe-2S iron-sulfur cluster binding domain-containing protein</fullName>
    </submittedName>
</protein>
<keyword evidence="2" id="KW-0001">2Fe-2S</keyword>
<comment type="caution">
    <text evidence="6">The sequence shown here is derived from an EMBL/GenBank/DDBJ whole genome shotgun (WGS) entry which is preliminary data.</text>
</comment>
<reference evidence="6 7" key="1">
    <citation type="submission" date="2020-04" db="EMBL/GenBank/DDBJ databases">
        <authorList>
            <person name="Klaysubun C."/>
            <person name="Duangmal K."/>
            <person name="Lipun K."/>
        </authorList>
    </citation>
    <scope>NUCLEOTIDE SEQUENCE [LARGE SCALE GENOMIC DNA]</scope>
    <source>
        <strain evidence="6 7">K10HN5</strain>
    </source>
</reference>
<dbReference type="PROSITE" id="PS51384">
    <property type="entry name" value="FAD_FR"/>
    <property type="match status" value="1"/>
</dbReference>
<keyword evidence="7" id="KW-1185">Reference proteome</keyword>
<dbReference type="Pfam" id="PF00175">
    <property type="entry name" value="NAD_binding_1"/>
    <property type="match status" value="1"/>
</dbReference>
<feature type="domain" description="2Fe-2S ferredoxin-type" evidence="4">
    <location>
        <begin position="3"/>
        <end position="88"/>
    </location>
</feature>
<dbReference type="Gene3D" id="3.40.50.80">
    <property type="entry name" value="Nucleotide-binding domain of ferredoxin-NADP reductase (FNR) module"/>
    <property type="match status" value="1"/>
</dbReference>
<dbReference type="SUPFAM" id="SSF52343">
    <property type="entry name" value="Ferredoxin reductase-like, C-terminal NADP-linked domain"/>
    <property type="match status" value="1"/>
</dbReference>
<keyword evidence="2" id="KW-0479">Metal-binding</keyword>
<evidence type="ECO:0000256" key="3">
    <source>
        <dbReference type="ARBA" id="ARBA00023014"/>
    </source>
</evidence>
<keyword evidence="2" id="KW-0408">Iron</keyword>
<sequence>MTHDVRVAGTEIVFGCEPDETVLDAAERAGFTMPYSCRKGVCSTCEGGLTAGAADVRGRGGIDGPADGVLLCQTRPRSDLEIAPQRIARREPPARKTVTAKVHKITHPAADVAVLQLRFPTGVRAKFRAGQYLTVALPDGDSRNYSMANPPHRNDGALLHVRRVPGGRFSGELLDSLAKGDTLQVELPFGEFSLDHESDRPVVLVATGTGFAPVQSIVEDQIKRGEDRPLHLYWGARRHEDLYFADLAEQWADRHDWFSFTPVLSAAGAGWAGSTGHVHHAVLADHPDLRHHEVYACGNPAMTAAARAEFVGTAGLPADRFFCDAFVPSGAAEPVAPR</sequence>
<keyword evidence="3" id="KW-0411">Iron-sulfur</keyword>
<dbReference type="InterPro" id="IPR050415">
    <property type="entry name" value="MRET"/>
</dbReference>
<dbReference type="PROSITE" id="PS51085">
    <property type="entry name" value="2FE2S_FER_2"/>
    <property type="match status" value="1"/>
</dbReference>
<evidence type="ECO:0000313" key="6">
    <source>
        <dbReference type="EMBL" id="NMI01720.1"/>
    </source>
</evidence>
<organism evidence="6 7">
    <name type="scientific">Pseudonocardia acidicola</name>
    <dbReference type="NCBI Taxonomy" id="2724939"/>
    <lineage>
        <taxon>Bacteria</taxon>
        <taxon>Bacillati</taxon>
        <taxon>Actinomycetota</taxon>
        <taxon>Actinomycetes</taxon>
        <taxon>Pseudonocardiales</taxon>
        <taxon>Pseudonocardiaceae</taxon>
        <taxon>Pseudonocardia</taxon>
    </lineage>
</organism>